<protein>
    <submittedName>
        <fullName evidence="1">Uncharacterized protein</fullName>
    </submittedName>
</protein>
<evidence type="ECO:0000313" key="1">
    <source>
        <dbReference type="EMBL" id="WMV58155.1"/>
    </source>
</evidence>
<sequence>MGSLAHLQVFRRPLAKEVQTLDNVFIRLKSTEKGGLLACVAARSSFLENIKEKQFDDKKLSRIRDMVLRGEAKEAMIDEKVLLRIKGMVRVPRIDVLTQTILVEAHSSRYSINPSATKMSSLIKSGYYSIYHDKDKLPPLL</sequence>
<gene>
    <name evidence="1" type="ORF">MTR67_051540</name>
</gene>
<dbReference type="Proteomes" id="UP001234989">
    <property type="component" value="Chromosome 12"/>
</dbReference>
<organism evidence="1 2">
    <name type="scientific">Solanum verrucosum</name>
    <dbReference type="NCBI Taxonomy" id="315347"/>
    <lineage>
        <taxon>Eukaryota</taxon>
        <taxon>Viridiplantae</taxon>
        <taxon>Streptophyta</taxon>
        <taxon>Embryophyta</taxon>
        <taxon>Tracheophyta</taxon>
        <taxon>Spermatophyta</taxon>
        <taxon>Magnoliopsida</taxon>
        <taxon>eudicotyledons</taxon>
        <taxon>Gunneridae</taxon>
        <taxon>Pentapetalae</taxon>
        <taxon>asterids</taxon>
        <taxon>lamiids</taxon>
        <taxon>Solanales</taxon>
        <taxon>Solanaceae</taxon>
        <taxon>Solanoideae</taxon>
        <taxon>Solaneae</taxon>
        <taxon>Solanum</taxon>
    </lineage>
</organism>
<accession>A0AAF0V5B7</accession>
<keyword evidence="2" id="KW-1185">Reference proteome</keyword>
<evidence type="ECO:0000313" key="2">
    <source>
        <dbReference type="Proteomes" id="UP001234989"/>
    </source>
</evidence>
<proteinExistence type="predicted"/>
<name>A0AAF0V5B7_SOLVR</name>
<dbReference type="EMBL" id="CP133623">
    <property type="protein sequence ID" value="WMV58155.1"/>
    <property type="molecule type" value="Genomic_DNA"/>
</dbReference>
<dbReference type="AlphaFoldDB" id="A0AAF0V5B7"/>
<reference evidence="1" key="1">
    <citation type="submission" date="2023-08" db="EMBL/GenBank/DDBJ databases">
        <title>A de novo genome assembly of Solanum verrucosum Schlechtendal, a Mexican diploid species geographically isolated from the other diploid A-genome species in potato relatives.</title>
        <authorList>
            <person name="Hosaka K."/>
        </authorList>
    </citation>
    <scope>NUCLEOTIDE SEQUENCE</scope>
    <source>
        <tissue evidence="1">Young leaves</tissue>
    </source>
</reference>